<reference evidence="1 2" key="1">
    <citation type="submission" date="2019-04" db="EMBL/GenBank/DDBJ databases">
        <title>Pedobacter sp. RP-3-15 sp. nov., isolated from Arctic soil.</title>
        <authorList>
            <person name="Dahal R.H."/>
            <person name="Kim D.-U."/>
        </authorList>
    </citation>
    <scope>NUCLEOTIDE SEQUENCE [LARGE SCALE GENOMIC DNA]</scope>
    <source>
        <strain evidence="1 2">RP-3-15</strain>
    </source>
</reference>
<gene>
    <name evidence="1" type="ORF">FA047_03440</name>
</gene>
<dbReference type="RefSeq" id="WP_136834574.1">
    <property type="nucleotide sequence ID" value="NZ_SWBQ01000001.1"/>
</dbReference>
<accession>A0A4U1CMQ5</accession>
<dbReference type="OrthoDB" id="648163at2"/>
<comment type="caution">
    <text evidence="1">The sequence shown here is derived from an EMBL/GenBank/DDBJ whole genome shotgun (WGS) entry which is preliminary data.</text>
</comment>
<dbReference type="Pfam" id="PF19781">
    <property type="entry name" value="DUF6266"/>
    <property type="match status" value="1"/>
</dbReference>
<dbReference type="InterPro" id="IPR046233">
    <property type="entry name" value="DUF6266"/>
</dbReference>
<dbReference type="EMBL" id="SWBQ01000001">
    <property type="protein sequence ID" value="TKC09161.1"/>
    <property type="molecule type" value="Genomic_DNA"/>
</dbReference>
<dbReference type="AlphaFoldDB" id="A0A4U1CMQ5"/>
<proteinExistence type="predicted"/>
<evidence type="ECO:0000313" key="1">
    <source>
        <dbReference type="EMBL" id="TKC09161.1"/>
    </source>
</evidence>
<protein>
    <submittedName>
        <fullName evidence="1">Uncharacterized protein</fullName>
    </submittedName>
</protein>
<evidence type="ECO:0000313" key="2">
    <source>
        <dbReference type="Proteomes" id="UP000307244"/>
    </source>
</evidence>
<keyword evidence="2" id="KW-1185">Reference proteome</keyword>
<organism evidence="1 2">
    <name type="scientific">Pedobacter frigoris</name>
    <dbReference type="NCBI Taxonomy" id="2571272"/>
    <lineage>
        <taxon>Bacteria</taxon>
        <taxon>Pseudomonadati</taxon>
        <taxon>Bacteroidota</taxon>
        <taxon>Sphingobacteriia</taxon>
        <taxon>Sphingobacteriales</taxon>
        <taxon>Sphingobacteriaceae</taxon>
        <taxon>Pedobacter</taxon>
    </lineage>
</organism>
<name>A0A4U1CMQ5_9SPHI</name>
<sequence>MARLKDGIFGMIVGKLGNLISYDRLGENVVRMKTRKPKRKKPRTPAQQAVNIRFSLVKSFVSAGKDFISVGFAADVKGTTRIPENGAVSYNLKHAVIGEFPDFQLDFENVLVSKGKLPTPEYAAVTREGNLLKFTWSTTDHDSYPRNRDQAMMFAYFPGTNDSVNTEFITNGALRSKGQDELDIGYHLEGATYKTKKTSVEVYLAFISDDRKDVSNSLYLGNINLEE</sequence>
<dbReference type="Proteomes" id="UP000307244">
    <property type="component" value="Unassembled WGS sequence"/>
</dbReference>